<sequence length="120" mass="13719">MIVEKRYCGEAVENSEEEKRPNRIPLSGGYRLNSDCVIKRLTYQQTHGNAPPYIIYLDHHHREIVLAIRGLNLIKENDYKLVLDNGLGMQMFDGGFVHPGLLKSAIWLLNKESETLKALV</sequence>
<protein>
    <submittedName>
        <fullName evidence="1">Uncharacterized protein</fullName>
    </submittedName>
</protein>
<keyword evidence="2" id="KW-1185">Reference proteome</keyword>
<dbReference type="Proteomes" id="UP001060215">
    <property type="component" value="Chromosome 1"/>
</dbReference>
<evidence type="ECO:0000313" key="1">
    <source>
        <dbReference type="EMBL" id="KAI8032636.1"/>
    </source>
</evidence>
<evidence type="ECO:0000313" key="2">
    <source>
        <dbReference type="Proteomes" id="UP001060215"/>
    </source>
</evidence>
<proteinExistence type="predicted"/>
<name>A0ACC0J6N6_9ERIC</name>
<gene>
    <name evidence="1" type="ORF">LOK49_LG01G01877</name>
</gene>
<comment type="caution">
    <text evidence="1">The sequence shown here is derived from an EMBL/GenBank/DDBJ whole genome shotgun (WGS) entry which is preliminary data.</text>
</comment>
<accession>A0ACC0J6N6</accession>
<dbReference type="EMBL" id="CM045758">
    <property type="protein sequence ID" value="KAI8032636.1"/>
    <property type="molecule type" value="Genomic_DNA"/>
</dbReference>
<reference evidence="1 2" key="1">
    <citation type="journal article" date="2022" name="Plant J.">
        <title>Chromosome-level genome of Camellia lanceoleosa provides a valuable resource for understanding genome evolution and self-incompatibility.</title>
        <authorList>
            <person name="Gong W."/>
            <person name="Xiao S."/>
            <person name="Wang L."/>
            <person name="Liao Z."/>
            <person name="Chang Y."/>
            <person name="Mo W."/>
            <person name="Hu G."/>
            <person name="Li W."/>
            <person name="Zhao G."/>
            <person name="Zhu H."/>
            <person name="Hu X."/>
            <person name="Ji K."/>
            <person name="Xiang X."/>
            <person name="Song Q."/>
            <person name="Yuan D."/>
            <person name="Jin S."/>
            <person name="Zhang L."/>
        </authorList>
    </citation>
    <scope>NUCLEOTIDE SEQUENCE [LARGE SCALE GENOMIC DNA]</scope>
    <source>
        <strain evidence="1">SQ_2022a</strain>
    </source>
</reference>
<organism evidence="1 2">
    <name type="scientific">Camellia lanceoleosa</name>
    <dbReference type="NCBI Taxonomy" id="1840588"/>
    <lineage>
        <taxon>Eukaryota</taxon>
        <taxon>Viridiplantae</taxon>
        <taxon>Streptophyta</taxon>
        <taxon>Embryophyta</taxon>
        <taxon>Tracheophyta</taxon>
        <taxon>Spermatophyta</taxon>
        <taxon>Magnoliopsida</taxon>
        <taxon>eudicotyledons</taxon>
        <taxon>Gunneridae</taxon>
        <taxon>Pentapetalae</taxon>
        <taxon>asterids</taxon>
        <taxon>Ericales</taxon>
        <taxon>Theaceae</taxon>
        <taxon>Camellia</taxon>
    </lineage>
</organism>